<gene>
    <name evidence="15" type="ORF">CCH79_00019318</name>
</gene>
<evidence type="ECO:0000256" key="4">
    <source>
        <dbReference type="ARBA" id="ARBA00022882"/>
    </source>
</evidence>
<evidence type="ECO:0000256" key="8">
    <source>
        <dbReference type="ARBA" id="ARBA00023136"/>
    </source>
</evidence>
<feature type="compositionally biased region" description="Polar residues" evidence="12">
    <location>
        <begin position="99"/>
        <end position="111"/>
    </location>
</feature>
<keyword evidence="16" id="KW-1185">Reference proteome</keyword>
<feature type="compositionally biased region" description="Polar residues" evidence="12">
    <location>
        <begin position="139"/>
        <end position="162"/>
    </location>
</feature>
<comment type="caution">
    <text evidence="15">The sequence shown here is derived from an EMBL/GenBank/DDBJ whole genome shotgun (WGS) entry which is preliminary data.</text>
</comment>
<evidence type="ECO:0000256" key="12">
    <source>
        <dbReference type="SAM" id="MobiDB-lite"/>
    </source>
</evidence>
<dbReference type="GO" id="GO:0019228">
    <property type="term" value="P:neuronal action potential"/>
    <property type="evidence" value="ECO:0007669"/>
    <property type="project" value="TreeGrafter"/>
</dbReference>
<dbReference type="PANTHER" id="PTHR10037">
    <property type="entry name" value="VOLTAGE-GATED CATION CHANNEL CALCIUM AND SODIUM"/>
    <property type="match status" value="1"/>
</dbReference>
<evidence type="ECO:0000313" key="16">
    <source>
        <dbReference type="Proteomes" id="UP000250572"/>
    </source>
</evidence>
<feature type="compositionally biased region" description="Basic and acidic residues" evidence="12">
    <location>
        <begin position="315"/>
        <end position="338"/>
    </location>
</feature>
<dbReference type="InterPro" id="IPR043203">
    <property type="entry name" value="VGCC_Ca_Na"/>
</dbReference>
<feature type="domain" description="Ion transport" evidence="14">
    <location>
        <begin position="346"/>
        <end position="547"/>
    </location>
</feature>
<dbReference type="Proteomes" id="UP000250572">
    <property type="component" value="Unassembled WGS sequence"/>
</dbReference>
<dbReference type="GO" id="GO:0005248">
    <property type="term" value="F:voltage-gated sodium channel activity"/>
    <property type="evidence" value="ECO:0007669"/>
    <property type="project" value="TreeGrafter"/>
</dbReference>
<keyword evidence="4" id="KW-0851">Voltage-gated channel</keyword>
<keyword evidence="3 13" id="KW-0812">Transmembrane</keyword>
<evidence type="ECO:0000256" key="13">
    <source>
        <dbReference type="SAM" id="Phobius"/>
    </source>
</evidence>
<dbReference type="SUPFAM" id="SSF81324">
    <property type="entry name" value="Voltage-gated potassium channels"/>
    <property type="match status" value="1"/>
</dbReference>
<keyword evidence="8 13" id="KW-0472">Membrane</keyword>
<evidence type="ECO:0000256" key="2">
    <source>
        <dbReference type="ARBA" id="ARBA00022448"/>
    </source>
</evidence>
<keyword evidence="7" id="KW-0406">Ion transport</keyword>
<comment type="subcellular location">
    <subcellularLocation>
        <location evidence="1">Membrane</location>
        <topology evidence="1">Multi-pass membrane protein</topology>
    </subcellularLocation>
</comment>
<evidence type="ECO:0000256" key="10">
    <source>
        <dbReference type="ARBA" id="ARBA00023201"/>
    </source>
</evidence>
<reference evidence="15 16" key="1">
    <citation type="journal article" date="2018" name="G3 (Bethesda)">
        <title>A High-Quality Reference Genome for the Invasive Mosquitofish Gambusia affinis Using a Chicago Library.</title>
        <authorList>
            <person name="Hoffberg S.L."/>
            <person name="Troendle N.J."/>
            <person name="Glenn T.C."/>
            <person name="Mahmud O."/>
            <person name="Louha S."/>
            <person name="Chalopin D."/>
            <person name="Bennetzen J.L."/>
            <person name="Mauricio R."/>
        </authorList>
    </citation>
    <scope>NUCLEOTIDE SEQUENCE [LARGE SCALE GENOMIC DNA]</scope>
    <source>
        <strain evidence="15">NE01/NJP1002.9</strain>
        <tissue evidence="15">Muscle</tissue>
    </source>
</reference>
<evidence type="ECO:0000259" key="14">
    <source>
        <dbReference type="Pfam" id="PF00520"/>
    </source>
</evidence>
<dbReference type="GO" id="GO:0001518">
    <property type="term" value="C:voltage-gated sodium channel complex"/>
    <property type="evidence" value="ECO:0007669"/>
    <property type="project" value="TreeGrafter"/>
</dbReference>
<feature type="region of interest" description="Disordered" evidence="12">
    <location>
        <begin position="134"/>
        <end position="162"/>
    </location>
</feature>
<proteinExistence type="predicted"/>
<keyword evidence="2" id="KW-0813">Transport</keyword>
<keyword evidence="9" id="KW-0325">Glycoprotein</keyword>
<dbReference type="AlphaFoldDB" id="A0A315WAG3"/>
<feature type="region of interest" description="Disordered" evidence="12">
    <location>
        <begin position="56"/>
        <end position="80"/>
    </location>
</feature>
<feature type="region of interest" description="Disordered" evidence="12">
    <location>
        <begin position="272"/>
        <end position="338"/>
    </location>
</feature>
<feature type="transmembrane region" description="Helical" evidence="13">
    <location>
        <begin position="527"/>
        <end position="547"/>
    </location>
</feature>
<keyword evidence="5 13" id="KW-1133">Transmembrane helix</keyword>
<organism evidence="15 16">
    <name type="scientific">Gambusia affinis</name>
    <name type="common">Western mosquitofish</name>
    <name type="synonym">Heterandria affinis</name>
    <dbReference type="NCBI Taxonomy" id="33528"/>
    <lineage>
        <taxon>Eukaryota</taxon>
        <taxon>Metazoa</taxon>
        <taxon>Chordata</taxon>
        <taxon>Craniata</taxon>
        <taxon>Vertebrata</taxon>
        <taxon>Euteleostomi</taxon>
        <taxon>Actinopterygii</taxon>
        <taxon>Neopterygii</taxon>
        <taxon>Teleostei</taxon>
        <taxon>Neoteleostei</taxon>
        <taxon>Acanthomorphata</taxon>
        <taxon>Ovalentaria</taxon>
        <taxon>Atherinomorphae</taxon>
        <taxon>Cyprinodontiformes</taxon>
        <taxon>Poeciliidae</taxon>
        <taxon>Poeciliinae</taxon>
        <taxon>Gambusia</taxon>
    </lineage>
</organism>
<protein>
    <recommendedName>
        <fullName evidence="14">Ion transport domain-containing protein</fullName>
    </recommendedName>
</protein>
<feature type="transmembrane region" description="Helical" evidence="13">
    <location>
        <begin position="429"/>
        <end position="452"/>
    </location>
</feature>
<evidence type="ECO:0000256" key="6">
    <source>
        <dbReference type="ARBA" id="ARBA00023053"/>
    </source>
</evidence>
<evidence type="ECO:0000256" key="3">
    <source>
        <dbReference type="ARBA" id="ARBA00022692"/>
    </source>
</evidence>
<sequence>MMNDVMNDEEELKFTVSQFPSFEVLVLRFFSTIWTQEAAATWWSVQVLLLHTCKRQDRPSRTHQGSGFGNGVKTGRQPPETSCVVKKQLLVSNREEGADSQSPSDPNTGSTAPPAARGWLGGFVLGLNLNPESERADQNLDTSPDQNLDTSPDQNLDTSPVQNWTRLLSRTWTRLLSITDNQIIETNHPDNQISEGLNSCSMNRFTTEQQIIYTPDPASISKDPQVRRTERTPDSFLSAMLDWLESTVTPYQCCAAAGVPQGGAQSVEVDPVRREGEPGSGPEQNQDKQPTRLFTPQHKHPLTEPLHSGVCVKGNRTEPDRTGPNRAELDRTGPNRTKLDRTGPKVFSGIFTAEMVLKIIALDPYFYFQTGWNIFDSIIVCLSLMELGLSDVEGLSVLRSFRLLRVFKLARSWPTLNTLIKIIGNSMGALGNLTLVLAIIVFIFAVVGMQLFGKNYQVGRRRPPVAGPGAAPCLTSAVFLQECVCKISKDCVLPRWHMKDFFHSFLIVFRVLCGEWIETMWDCMEVAGQPLCILVFMLVMVIGNLVVSSSEGRQGALPPRGCWRGCWF</sequence>
<dbReference type="InterPro" id="IPR005821">
    <property type="entry name" value="Ion_trans_dom"/>
</dbReference>
<dbReference type="GO" id="GO:0086010">
    <property type="term" value="P:membrane depolarization during action potential"/>
    <property type="evidence" value="ECO:0007669"/>
    <property type="project" value="TreeGrafter"/>
</dbReference>
<dbReference type="PANTHER" id="PTHR10037:SF208">
    <property type="entry name" value="SODIUM CHANNEL PROTEIN TYPE 10 SUBUNIT ALPHA"/>
    <property type="match status" value="1"/>
</dbReference>
<evidence type="ECO:0000256" key="9">
    <source>
        <dbReference type="ARBA" id="ARBA00023180"/>
    </source>
</evidence>
<evidence type="ECO:0000256" key="1">
    <source>
        <dbReference type="ARBA" id="ARBA00004141"/>
    </source>
</evidence>
<name>A0A315WAG3_GAMAF</name>
<dbReference type="EMBL" id="NHOQ01000126">
    <property type="protein sequence ID" value="PWA32828.1"/>
    <property type="molecule type" value="Genomic_DNA"/>
</dbReference>
<accession>A0A315WAG3</accession>
<keyword evidence="10" id="KW-0739">Sodium transport</keyword>
<evidence type="ECO:0000256" key="7">
    <source>
        <dbReference type="ARBA" id="ARBA00023065"/>
    </source>
</evidence>
<dbReference type="Gene3D" id="1.20.120.350">
    <property type="entry name" value="Voltage-gated potassium channels. Chain C"/>
    <property type="match status" value="1"/>
</dbReference>
<dbReference type="InterPro" id="IPR027359">
    <property type="entry name" value="Volt_channel_dom_sf"/>
</dbReference>
<evidence type="ECO:0000256" key="5">
    <source>
        <dbReference type="ARBA" id="ARBA00022989"/>
    </source>
</evidence>
<keyword evidence="11" id="KW-0407">Ion channel</keyword>
<dbReference type="Pfam" id="PF00520">
    <property type="entry name" value="Ion_trans"/>
    <property type="match status" value="1"/>
</dbReference>
<feature type="region of interest" description="Disordered" evidence="12">
    <location>
        <begin position="93"/>
        <end position="115"/>
    </location>
</feature>
<evidence type="ECO:0000313" key="15">
    <source>
        <dbReference type="EMBL" id="PWA32828.1"/>
    </source>
</evidence>
<keyword evidence="6" id="KW-0915">Sodium</keyword>
<evidence type="ECO:0000256" key="11">
    <source>
        <dbReference type="ARBA" id="ARBA00023303"/>
    </source>
</evidence>
<dbReference type="Gene3D" id="1.10.287.70">
    <property type="match status" value="1"/>
</dbReference>